<proteinExistence type="predicted"/>
<evidence type="ECO:0000313" key="1">
    <source>
        <dbReference type="EMBL" id="MBL7631515.1"/>
    </source>
</evidence>
<dbReference type="Proteomes" id="UP000604475">
    <property type="component" value="Unassembled WGS sequence"/>
</dbReference>
<accession>A0A937UTR0</accession>
<sequence>MRLPSTVYTSRSWRIHELTSDFRLEDVWALPTPGGRDDLARLATQIASGDPSSSWPAPARVLWDLRWRIGARLGWDDDAAGLGARVATLRDRMPRDLADAPPGPGFATLPFRPLYLLEDEWAAEIANRTAHAVLHVGWVPDDAGGYHGQLAVLVKPNGRLGRAYMTAIAPLRHRIVYPTMLAGIARRWQMPAGRPAPEDPAPDRRRMADEMLPIHRRRVPTTEPRGSVAGDLGPEIGGPAVLAREIPVPADARMLSASPHVDYENALLVDVARAPDLTGEQWARAVLEDAPADTRQALLEGWSSIGLELGPTPSDGHVLGWRLRRGTPDAVLLGADAPVGLHAELLVRRQPDGLLFASFVHLTTDAARQQWAQVEGMHTPLMRLLLEQAVTRVTQDQ</sequence>
<dbReference type="Pfam" id="PF11066">
    <property type="entry name" value="DUF2867"/>
    <property type="match status" value="1"/>
</dbReference>
<dbReference type="RefSeq" id="WP_203004491.1">
    <property type="nucleotide sequence ID" value="NZ_JADWYU010000157.1"/>
</dbReference>
<protein>
    <submittedName>
        <fullName evidence="1">DUF2867 domain-containing protein</fullName>
    </submittedName>
</protein>
<evidence type="ECO:0000313" key="2">
    <source>
        <dbReference type="Proteomes" id="UP000604475"/>
    </source>
</evidence>
<gene>
    <name evidence="1" type="ORF">I7412_31030</name>
</gene>
<reference evidence="1" key="1">
    <citation type="submission" date="2020-12" db="EMBL/GenBank/DDBJ databases">
        <title>Genomic characterization of non-nitrogen-fixing Frankia strains.</title>
        <authorList>
            <person name="Carlos-Shanley C."/>
            <person name="Guerra T."/>
            <person name="Hahn D."/>
        </authorList>
    </citation>
    <scope>NUCLEOTIDE SEQUENCE</scope>
    <source>
        <strain evidence="1">CN6</strain>
    </source>
</reference>
<dbReference type="EMBL" id="JAEACQ010000275">
    <property type="protein sequence ID" value="MBL7631515.1"/>
    <property type="molecule type" value="Genomic_DNA"/>
</dbReference>
<comment type="caution">
    <text evidence="1">The sequence shown here is derived from an EMBL/GenBank/DDBJ whole genome shotgun (WGS) entry which is preliminary data.</text>
</comment>
<dbReference type="InterPro" id="IPR021295">
    <property type="entry name" value="DUF2867"/>
</dbReference>
<organism evidence="1 2">
    <name type="scientific">Frankia nepalensis</name>
    <dbReference type="NCBI Taxonomy" id="1836974"/>
    <lineage>
        <taxon>Bacteria</taxon>
        <taxon>Bacillati</taxon>
        <taxon>Actinomycetota</taxon>
        <taxon>Actinomycetes</taxon>
        <taxon>Frankiales</taxon>
        <taxon>Frankiaceae</taxon>
        <taxon>Frankia</taxon>
    </lineage>
</organism>
<keyword evidence="2" id="KW-1185">Reference proteome</keyword>
<name>A0A937UTR0_9ACTN</name>
<dbReference type="AlphaFoldDB" id="A0A937UTR0"/>